<feature type="compositionally biased region" description="Low complexity" evidence="1">
    <location>
        <begin position="14"/>
        <end position="40"/>
    </location>
</feature>
<name>T1EZD7_HELRO</name>
<evidence type="ECO:0000259" key="2">
    <source>
        <dbReference type="PROSITE" id="PS50004"/>
    </source>
</evidence>
<dbReference type="Gene3D" id="2.60.40.150">
    <property type="entry name" value="C2 domain"/>
    <property type="match status" value="1"/>
</dbReference>
<dbReference type="EMBL" id="KB095858">
    <property type="protein sequence ID" value="ESO10924.1"/>
    <property type="molecule type" value="Genomic_DNA"/>
</dbReference>
<evidence type="ECO:0000313" key="3">
    <source>
        <dbReference type="EMBL" id="ESO10924.1"/>
    </source>
</evidence>
<dbReference type="HOGENOM" id="CLU_880755_0_0_1"/>
<feature type="region of interest" description="Disordered" evidence="1">
    <location>
        <begin position="14"/>
        <end position="47"/>
    </location>
</feature>
<protein>
    <recommendedName>
        <fullName evidence="2">C2 domain-containing protein</fullName>
    </recommendedName>
</protein>
<dbReference type="GO" id="GO:0016192">
    <property type="term" value="P:vesicle-mediated transport"/>
    <property type="evidence" value="ECO:0000318"/>
    <property type="project" value="GO_Central"/>
</dbReference>
<dbReference type="RefSeq" id="XP_009011193.1">
    <property type="nucleotide sequence ID" value="XM_009012945.1"/>
</dbReference>
<dbReference type="GeneID" id="20201937"/>
<dbReference type="EnsemblMetazoa" id="HelroT167439">
    <property type="protein sequence ID" value="HelroP167439"/>
    <property type="gene ID" value="HelroG167439"/>
</dbReference>
<evidence type="ECO:0000256" key="1">
    <source>
        <dbReference type="SAM" id="MobiDB-lite"/>
    </source>
</evidence>
<dbReference type="InParanoid" id="T1EZD7"/>
<feature type="domain" description="C2" evidence="2">
    <location>
        <begin position="95"/>
        <end position="239"/>
    </location>
</feature>
<feature type="region of interest" description="Disordered" evidence="1">
    <location>
        <begin position="69"/>
        <end position="91"/>
    </location>
</feature>
<gene>
    <name evidence="4" type="primary">20201937</name>
    <name evidence="3" type="ORF">HELRODRAFT_167439</name>
</gene>
<feature type="compositionally biased region" description="Basic and acidic residues" evidence="1">
    <location>
        <begin position="79"/>
        <end position="91"/>
    </location>
</feature>
<dbReference type="InterPro" id="IPR035892">
    <property type="entry name" value="C2_domain_sf"/>
</dbReference>
<evidence type="ECO:0000313" key="4">
    <source>
        <dbReference type="EnsemblMetazoa" id="HelroP167439"/>
    </source>
</evidence>
<dbReference type="CTD" id="20201937"/>
<reference evidence="5" key="1">
    <citation type="submission" date="2012-12" db="EMBL/GenBank/DDBJ databases">
        <authorList>
            <person name="Hellsten U."/>
            <person name="Grimwood J."/>
            <person name="Chapman J.A."/>
            <person name="Shapiro H."/>
            <person name="Aerts A."/>
            <person name="Otillar R.P."/>
            <person name="Terry A.Y."/>
            <person name="Boore J.L."/>
            <person name="Simakov O."/>
            <person name="Marletaz F."/>
            <person name="Cho S.-J."/>
            <person name="Edsinger-Gonzales E."/>
            <person name="Havlak P."/>
            <person name="Kuo D.-H."/>
            <person name="Larsson T."/>
            <person name="Lv J."/>
            <person name="Arendt D."/>
            <person name="Savage R."/>
            <person name="Osoegawa K."/>
            <person name="de Jong P."/>
            <person name="Lindberg D.R."/>
            <person name="Seaver E.C."/>
            <person name="Weisblat D.A."/>
            <person name="Putnam N.H."/>
            <person name="Grigoriev I.V."/>
            <person name="Rokhsar D.S."/>
        </authorList>
    </citation>
    <scope>NUCLEOTIDE SEQUENCE</scope>
</reference>
<dbReference type="GO" id="GO:0017158">
    <property type="term" value="P:regulation of calcium ion-dependent exocytosis"/>
    <property type="evidence" value="ECO:0000318"/>
    <property type="project" value="GO_Central"/>
</dbReference>
<reference evidence="3 5" key="2">
    <citation type="journal article" date="2013" name="Nature">
        <title>Insights into bilaterian evolution from three spiralian genomes.</title>
        <authorList>
            <person name="Simakov O."/>
            <person name="Marletaz F."/>
            <person name="Cho S.J."/>
            <person name="Edsinger-Gonzales E."/>
            <person name="Havlak P."/>
            <person name="Hellsten U."/>
            <person name="Kuo D.H."/>
            <person name="Larsson T."/>
            <person name="Lv J."/>
            <person name="Arendt D."/>
            <person name="Savage R."/>
            <person name="Osoegawa K."/>
            <person name="de Jong P."/>
            <person name="Grimwood J."/>
            <person name="Chapman J.A."/>
            <person name="Shapiro H."/>
            <person name="Aerts A."/>
            <person name="Otillar R.P."/>
            <person name="Terry A.Y."/>
            <person name="Boore J.L."/>
            <person name="Grigoriev I.V."/>
            <person name="Lindberg D.R."/>
            <person name="Seaver E.C."/>
            <person name="Weisblat D.A."/>
            <person name="Putnam N.H."/>
            <person name="Rokhsar D.S."/>
        </authorList>
    </citation>
    <scope>NUCLEOTIDE SEQUENCE</scope>
</reference>
<dbReference type="InterPro" id="IPR000008">
    <property type="entry name" value="C2_dom"/>
</dbReference>
<accession>T1EZD7</accession>
<feature type="compositionally biased region" description="Acidic residues" evidence="1">
    <location>
        <begin position="224"/>
        <end position="234"/>
    </location>
</feature>
<dbReference type="GO" id="GO:0005544">
    <property type="term" value="F:calcium-dependent phospholipid binding"/>
    <property type="evidence" value="ECO:0000318"/>
    <property type="project" value="GO_Central"/>
</dbReference>
<dbReference type="PROSITE" id="PS50004">
    <property type="entry name" value="C2"/>
    <property type="match status" value="1"/>
</dbReference>
<feature type="region of interest" description="Disordered" evidence="1">
    <location>
        <begin position="200"/>
        <end position="246"/>
    </location>
</feature>
<dbReference type="GO" id="GO:0000149">
    <property type="term" value="F:SNARE binding"/>
    <property type="evidence" value="ECO:0000318"/>
    <property type="project" value="GO_Central"/>
</dbReference>
<proteinExistence type="predicted"/>
<dbReference type="Proteomes" id="UP000015101">
    <property type="component" value="Unassembled WGS sequence"/>
</dbReference>
<evidence type="ECO:0000313" key="5">
    <source>
        <dbReference type="Proteomes" id="UP000015101"/>
    </source>
</evidence>
<sequence length="316" mass="35490">MAIFKLASKSPLKPATTAKTSAAKTTKTPKLTSGSAAGAGRRNRRASMHDALDCSMIDASLYRHDVITEEDAISTPTPRDADDFEATKTNDDDVTNGRSRINLTAIYSYEQNLLTVQLISARDLPPAPPTDSTFDQPQIRYTFARLRLVDKSNRRNRRMSNPALLSREYLQTRLQPELLNPRFNEEFLFEVFPTKAVKHEQQQLQRQQNVHCDDDPLRTATSYNDDDDDDDDDGISSNKVASRKTKKNKEFSNRALEVLLYRCASDDRSTGACVATALVDLNRLCLADQMVEVCQEVTAAKEVTGMVIYFCHISTR</sequence>
<reference evidence="4" key="3">
    <citation type="submission" date="2015-06" db="UniProtKB">
        <authorList>
            <consortium name="EnsemblMetazoa"/>
        </authorList>
    </citation>
    <scope>IDENTIFICATION</scope>
</reference>
<dbReference type="GO" id="GO:0070382">
    <property type="term" value="C:exocytic vesicle"/>
    <property type="evidence" value="ECO:0000318"/>
    <property type="project" value="GO_Central"/>
</dbReference>
<dbReference type="EMBL" id="AMQM01002783">
    <property type="status" value="NOT_ANNOTATED_CDS"/>
    <property type="molecule type" value="Genomic_DNA"/>
</dbReference>
<dbReference type="GO" id="GO:0005886">
    <property type="term" value="C:plasma membrane"/>
    <property type="evidence" value="ECO:0000318"/>
    <property type="project" value="GO_Central"/>
</dbReference>
<organism evidence="4 5">
    <name type="scientific">Helobdella robusta</name>
    <name type="common">Californian leech</name>
    <dbReference type="NCBI Taxonomy" id="6412"/>
    <lineage>
        <taxon>Eukaryota</taxon>
        <taxon>Metazoa</taxon>
        <taxon>Spiralia</taxon>
        <taxon>Lophotrochozoa</taxon>
        <taxon>Annelida</taxon>
        <taxon>Clitellata</taxon>
        <taxon>Hirudinea</taxon>
        <taxon>Rhynchobdellida</taxon>
        <taxon>Glossiphoniidae</taxon>
        <taxon>Helobdella</taxon>
    </lineage>
</organism>
<dbReference type="GO" id="GO:0061891">
    <property type="term" value="F:calcium ion sensor activity"/>
    <property type="evidence" value="ECO:0000318"/>
    <property type="project" value="GO_Central"/>
</dbReference>
<dbReference type="SUPFAM" id="SSF49562">
    <property type="entry name" value="C2 domain (Calcium/lipid-binding domain, CaLB)"/>
    <property type="match status" value="1"/>
</dbReference>
<dbReference type="AlphaFoldDB" id="T1EZD7"/>
<keyword evidence="5" id="KW-1185">Reference proteome</keyword>
<dbReference type="KEGG" id="hro:HELRODRAFT_167439"/>